<feature type="compositionally biased region" description="Basic residues" evidence="1">
    <location>
        <begin position="116"/>
        <end position="130"/>
    </location>
</feature>
<protein>
    <recommendedName>
        <fullName evidence="3">C-type lectin domain-containing protein</fullName>
    </recommendedName>
</protein>
<accession>A0A9D4H7L3</accession>
<dbReference type="PROSITE" id="PS50041">
    <property type="entry name" value="C_TYPE_LECTIN_2"/>
    <property type="match status" value="1"/>
</dbReference>
<evidence type="ECO:0000259" key="3">
    <source>
        <dbReference type="PROSITE" id="PS50041"/>
    </source>
</evidence>
<dbReference type="InterPro" id="IPR050111">
    <property type="entry name" value="C-type_lectin/snaclec_domain"/>
</dbReference>
<dbReference type="AlphaFoldDB" id="A0A9D4H7L3"/>
<dbReference type="EMBL" id="JAIWYP010000005">
    <property type="protein sequence ID" value="KAH3828461.1"/>
    <property type="molecule type" value="Genomic_DNA"/>
</dbReference>
<gene>
    <name evidence="4" type="ORF">DPMN_130434</name>
</gene>
<dbReference type="InterPro" id="IPR016187">
    <property type="entry name" value="CTDL_fold"/>
</dbReference>
<keyword evidence="5" id="KW-1185">Reference proteome</keyword>
<feature type="region of interest" description="Disordered" evidence="1">
    <location>
        <begin position="102"/>
        <end position="146"/>
    </location>
</feature>
<name>A0A9D4H7L3_DREPO</name>
<feature type="chain" id="PRO_5038844475" description="C-type lectin domain-containing protein" evidence="2">
    <location>
        <begin position="18"/>
        <end position="337"/>
    </location>
</feature>
<keyword evidence="2" id="KW-0732">Signal</keyword>
<evidence type="ECO:0000313" key="5">
    <source>
        <dbReference type="Proteomes" id="UP000828390"/>
    </source>
</evidence>
<reference evidence="4" key="2">
    <citation type="submission" date="2020-11" db="EMBL/GenBank/DDBJ databases">
        <authorList>
            <person name="McCartney M.A."/>
            <person name="Auch B."/>
            <person name="Kono T."/>
            <person name="Mallez S."/>
            <person name="Becker A."/>
            <person name="Gohl D.M."/>
            <person name="Silverstein K.A.T."/>
            <person name="Koren S."/>
            <person name="Bechman K.B."/>
            <person name="Herman A."/>
            <person name="Abrahante J.E."/>
            <person name="Garbe J."/>
        </authorList>
    </citation>
    <scope>NUCLEOTIDE SEQUENCE</scope>
    <source>
        <strain evidence="4">Duluth1</strain>
        <tissue evidence="4">Whole animal</tissue>
    </source>
</reference>
<organism evidence="4 5">
    <name type="scientific">Dreissena polymorpha</name>
    <name type="common">Zebra mussel</name>
    <name type="synonym">Mytilus polymorpha</name>
    <dbReference type="NCBI Taxonomy" id="45954"/>
    <lineage>
        <taxon>Eukaryota</taxon>
        <taxon>Metazoa</taxon>
        <taxon>Spiralia</taxon>
        <taxon>Lophotrochozoa</taxon>
        <taxon>Mollusca</taxon>
        <taxon>Bivalvia</taxon>
        <taxon>Autobranchia</taxon>
        <taxon>Heteroconchia</taxon>
        <taxon>Euheterodonta</taxon>
        <taxon>Imparidentia</taxon>
        <taxon>Neoheterodontei</taxon>
        <taxon>Myida</taxon>
        <taxon>Dreissenoidea</taxon>
        <taxon>Dreissenidae</taxon>
        <taxon>Dreissena</taxon>
    </lineage>
</organism>
<dbReference type="Proteomes" id="UP000828390">
    <property type="component" value="Unassembled WGS sequence"/>
</dbReference>
<feature type="signal peptide" evidence="2">
    <location>
        <begin position="1"/>
        <end position="17"/>
    </location>
</feature>
<dbReference type="Gene3D" id="3.10.100.10">
    <property type="entry name" value="Mannose-Binding Protein A, subunit A"/>
    <property type="match status" value="1"/>
</dbReference>
<dbReference type="CDD" id="cd00037">
    <property type="entry name" value="CLECT"/>
    <property type="match status" value="1"/>
</dbReference>
<comment type="caution">
    <text evidence="4">The sequence shown here is derived from an EMBL/GenBank/DDBJ whole genome shotgun (WGS) entry which is preliminary data.</text>
</comment>
<dbReference type="SUPFAM" id="SSF56436">
    <property type="entry name" value="C-type lectin-like"/>
    <property type="match status" value="1"/>
</dbReference>
<dbReference type="InterPro" id="IPR016186">
    <property type="entry name" value="C-type_lectin-like/link_sf"/>
</dbReference>
<reference evidence="4" key="1">
    <citation type="journal article" date="2019" name="bioRxiv">
        <title>The Genome of the Zebra Mussel, Dreissena polymorpha: A Resource for Invasive Species Research.</title>
        <authorList>
            <person name="McCartney M.A."/>
            <person name="Auch B."/>
            <person name="Kono T."/>
            <person name="Mallez S."/>
            <person name="Zhang Y."/>
            <person name="Obille A."/>
            <person name="Becker A."/>
            <person name="Abrahante J.E."/>
            <person name="Garbe J."/>
            <person name="Badalamenti J.P."/>
            <person name="Herman A."/>
            <person name="Mangelson H."/>
            <person name="Liachko I."/>
            <person name="Sullivan S."/>
            <person name="Sone E.D."/>
            <person name="Koren S."/>
            <person name="Silverstein K.A.T."/>
            <person name="Beckman K.B."/>
            <person name="Gohl D.M."/>
        </authorList>
    </citation>
    <scope>NUCLEOTIDE SEQUENCE</scope>
    <source>
        <strain evidence="4">Duluth1</strain>
        <tissue evidence="4">Whole animal</tissue>
    </source>
</reference>
<sequence length="337" mass="36954">MFGRIVFFFHVITYARAEYRCVCNLDGARQVFTNADNTSSVLGYLPSNGCRQFAYTIDDTWNAIVFMHQIGFIRSNTSMIQTCLTDPVDTFTTDTTTVSTSATISTTTHRATTKTTHSHSTTHKTTRRTTHAPTTTATARASTMPSTMSSVAVPEGYIGLCPDRLKGVNNAFGGNIGQYGVHCLELVQAGTQWHNARSQCTVAGHGSLLEIHDPWKQDYVLRFLANHTNVDSIWLGLTDSVNEGSTAEGNWTWVTGEPVAYTNFGAEYNGHSNVTHKLNDCVIMKQGGEWTDVPCGVVLQSGTGFGESHFFICQYNVTSKPPNIFHEQHGPPLVIIG</sequence>
<feature type="domain" description="C-type lectin" evidence="3">
    <location>
        <begin position="179"/>
        <end position="295"/>
    </location>
</feature>
<dbReference type="Pfam" id="PF00059">
    <property type="entry name" value="Lectin_C"/>
    <property type="match status" value="1"/>
</dbReference>
<evidence type="ECO:0000256" key="1">
    <source>
        <dbReference type="SAM" id="MobiDB-lite"/>
    </source>
</evidence>
<proteinExistence type="predicted"/>
<evidence type="ECO:0000256" key="2">
    <source>
        <dbReference type="SAM" id="SignalP"/>
    </source>
</evidence>
<dbReference type="InterPro" id="IPR001304">
    <property type="entry name" value="C-type_lectin-like"/>
</dbReference>
<feature type="compositionally biased region" description="Low complexity" evidence="1">
    <location>
        <begin position="131"/>
        <end position="146"/>
    </location>
</feature>
<dbReference type="SMART" id="SM00034">
    <property type="entry name" value="CLECT"/>
    <property type="match status" value="1"/>
</dbReference>
<evidence type="ECO:0000313" key="4">
    <source>
        <dbReference type="EMBL" id="KAH3828461.1"/>
    </source>
</evidence>
<dbReference type="OrthoDB" id="6162106at2759"/>
<dbReference type="PANTHER" id="PTHR22803">
    <property type="entry name" value="MANNOSE, PHOSPHOLIPASE, LECTIN RECEPTOR RELATED"/>
    <property type="match status" value="1"/>
</dbReference>
<feature type="compositionally biased region" description="Low complexity" evidence="1">
    <location>
        <begin position="102"/>
        <end position="115"/>
    </location>
</feature>